<dbReference type="GO" id="GO:0042729">
    <property type="term" value="C:DASH complex"/>
    <property type="evidence" value="ECO:0007669"/>
    <property type="project" value="InterPro"/>
</dbReference>
<feature type="compositionally biased region" description="Acidic residues" evidence="19">
    <location>
        <begin position="70"/>
        <end position="81"/>
    </location>
</feature>
<gene>
    <name evidence="20" type="ORF">D9758_002813</name>
</gene>
<feature type="compositionally biased region" description="Low complexity" evidence="19">
    <location>
        <begin position="18"/>
        <end position="32"/>
    </location>
</feature>
<keyword evidence="10" id="KW-0159">Chromosome partition</keyword>
<name>A0A8H5LTC5_9AGAR</name>
<protein>
    <recommendedName>
        <fullName evidence="17">DASH complex subunit DUO1</fullName>
    </recommendedName>
    <alternativeName>
        <fullName evidence="18">Outer kinetochore protein DUO1</fullName>
    </alternativeName>
</protein>
<keyword evidence="21" id="KW-1185">Reference proteome</keyword>
<evidence type="ECO:0000256" key="10">
    <source>
        <dbReference type="ARBA" id="ARBA00022829"/>
    </source>
</evidence>
<feature type="compositionally biased region" description="Basic and acidic residues" evidence="19">
    <location>
        <begin position="1"/>
        <end position="17"/>
    </location>
</feature>
<dbReference type="PANTHER" id="PTHR28216">
    <property type="entry name" value="DASH COMPLEX SUBUNIT DUO1"/>
    <property type="match status" value="1"/>
</dbReference>
<dbReference type="GO" id="GO:0051301">
    <property type="term" value="P:cell division"/>
    <property type="evidence" value="ECO:0007669"/>
    <property type="project" value="UniProtKB-KW"/>
</dbReference>
<evidence type="ECO:0000256" key="5">
    <source>
        <dbReference type="ARBA" id="ARBA00022454"/>
    </source>
</evidence>
<keyword evidence="13" id="KW-0206">Cytoskeleton</keyword>
<evidence type="ECO:0000256" key="17">
    <source>
        <dbReference type="ARBA" id="ARBA00044152"/>
    </source>
</evidence>
<feature type="compositionally biased region" description="Polar residues" evidence="19">
    <location>
        <begin position="33"/>
        <end position="47"/>
    </location>
</feature>
<organism evidence="20 21">
    <name type="scientific">Tetrapyrgos nigripes</name>
    <dbReference type="NCBI Taxonomy" id="182062"/>
    <lineage>
        <taxon>Eukaryota</taxon>
        <taxon>Fungi</taxon>
        <taxon>Dikarya</taxon>
        <taxon>Basidiomycota</taxon>
        <taxon>Agaricomycotina</taxon>
        <taxon>Agaricomycetes</taxon>
        <taxon>Agaricomycetidae</taxon>
        <taxon>Agaricales</taxon>
        <taxon>Marasmiineae</taxon>
        <taxon>Marasmiaceae</taxon>
        <taxon>Tetrapyrgos</taxon>
    </lineage>
</organism>
<feature type="compositionally biased region" description="Basic and acidic residues" evidence="19">
    <location>
        <begin position="181"/>
        <end position="224"/>
    </location>
</feature>
<evidence type="ECO:0000256" key="12">
    <source>
        <dbReference type="ARBA" id="ARBA00023054"/>
    </source>
</evidence>
<dbReference type="InterPro" id="IPR013960">
    <property type="entry name" value="DASH_Duo1"/>
</dbReference>
<dbReference type="GO" id="GO:0005874">
    <property type="term" value="C:microtubule"/>
    <property type="evidence" value="ECO:0007669"/>
    <property type="project" value="UniProtKB-KW"/>
</dbReference>
<dbReference type="GO" id="GO:0007059">
    <property type="term" value="P:chromosome segregation"/>
    <property type="evidence" value="ECO:0007669"/>
    <property type="project" value="UniProtKB-KW"/>
</dbReference>
<evidence type="ECO:0000256" key="8">
    <source>
        <dbReference type="ARBA" id="ARBA00022701"/>
    </source>
</evidence>
<keyword evidence="8" id="KW-0493">Microtubule</keyword>
<evidence type="ECO:0000256" key="9">
    <source>
        <dbReference type="ARBA" id="ARBA00022776"/>
    </source>
</evidence>
<dbReference type="Proteomes" id="UP000559256">
    <property type="component" value="Unassembled WGS sequence"/>
</dbReference>
<evidence type="ECO:0000256" key="2">
    <source>
        <dbReference type="ARBA" id="ARBA00004186"/>
    </source>
</evidence>
<keyword evidence="16" id="KW-0137">Centromere</keyword>
<evidence type="ECO:0000256" key="18">
    <source>
        <dbReference type="ARBA" id="ARBA00044358"/>
    </source>
</evidence>
<keyword evidence="9" id="KW-0498">Mitosis</keyword>
<dbReference type="GO" id="GO:0072686">
    <property type="term" value="C:mitotic spindle"/>
    <property type="evidence" value="ECO:0007669"/>
    <property type="project" value="InterPro"/>
</dbReference>
<accession>A0A8H5LTC5</accession>
<reference evidence="20 21" key="1">
    <citation type="journal article" date="2020" name="ISME J.">
        <title>Uncovering the hidden diversity of litter-decomposition mechanisms in mushroom-forming fungi.</title>
        <authorList>
            <person name="Floudas D."/>
            <person name="Bentzer J."/>
            <person name="Ahren D."/>
            <person name="Johansson T."/>
            <person name="Persson P."/>
            <person name="Tunlid A."/>
        </authorList>
    </citation>
    <scope>NUCLEOTIDE SEQUENCE [LARGE SCALE GENOMIC DNA]</scope>
    <source>
        <strain evidence="20 21">CBS 291.85</strain>
    </source>
</reference>
<evidence type="ECO:0000256" key="1">
    <source>
        <dbReference type="ARBA" id="ARBA00004123"/>
    </source>
</evidence>
<comment type="similarity">
    <text evidence="4">Belongs to the DASH complex DUO1 family.</text>
</comment>
<dbReference type="Pfam" id="PF08651">
    <property type="entry name" value="DASH_Duo1"/>
    <property type="match status" value="1"/>
</dbReference>
<comment type="caution">
    <text evidence="20">The sequence shown here is derived from an EMBL/GenBank/DDBJ whole genome shotgun (WGS) entry which is preliminary data.</text>
</comment>
<feature type="compositionally biased region" description="Basic and acidic residues" evidence="19">
    <location>
        <begin position="82"/>
        <end position="93"/>
    </location>
</feature>
<evidence type="ECO:0000256" key="13">
    <source>
        <dbReference type="ARBA" id="ARBA00023212"/>
    </source>
</evidence>
<sequence length="280" mass="31728">MDHNDSVDLQAADEHLLSESPDLPSESSHSYSNANDDFSISELQVSTPPKPFSLLARPPSPTTPTPQENAGEDDAVDEEEQDRTVRKSTRTREEDLQSDLFVLKKINGAFMEFNDVLDNVGSANERISEQLEETEKLLDKYVKMLEKSEEYARLIFDEEWEGAQIDDAILEREQREAIERRRREEEERALAAQRERERLEKEERERQQRLEQERVEREKKEKLTTRGRGSGVRGVRGTRASMRGMRGASGVGRGDSGTTTSTTGGRGTTRIARGSSIRGS</sequence>
<dbReference type="OrthoDB" id="5599235at2759"/>
<evidence type="ECO:0000256" key="6">
    <source>
        <dbReference type="ARBA" id="ARBA00022490"/>
    </source>
</evidence>
<evidence type="ECO:0000313" key="21">
    <source>
        <dbReference type="Proteomes" id="UP000559256"/>
    </source>
</evidence>
<evidence type="ECO:0000256" key="16">
    <source>
        <dbReference type="ARBA" id="ARBA00023328"/>
    </source>
</evidence>
<evidence type="ECO:0000256" key="3">
    <source>
        <dbReference type="ARBA" id="ARBA00004629"/>
    </source>
</evidence>
<feature type="region of interest" description="Disordered" evidence="19">
    <location>
        <begin position="1"/>
        <end position="93"/>
    </location>
</feature>
<evidence type="ECO:0000313" key="20">
    <source>
        <dbReference type="EMBL" id="KAF5369305.1"/>
    </source>
</evidence>
<comment type="subcellular location">
    <subcellularLocation>
        <location evidence="3">Chromosome</location>
        <location evidence="3">Centromere</location>
        <location evidence="3">Kinetochore</location>
    </subcellularLocation>
    <subcellularLocation>
        <location evidence="2">Cytoplasm</location>
        <location evidence="2">Cytoskeleton</location>
        <location evidence="2">Spindle</location>
    </subcellularLocation>
    <subcellularLocation>
        <location evidence="1">Nucleus</location>
    </subcellularLocation>
</comment>
<keyword evidence="6" id="KW-0963">Cytoplasm</keyword>
<proteinExistence type="inferred from homology"/>
<evidence type="ECO:0000256" key="7">
    <source>
        <dbReference type="ARBA" id="ARBA00022618"/>
    </source>
</evidence>
<dbReference type="AlphaFoldDB" id="A0A8H5LTC5"/>
<keyword evidence="12" id="KW-0175">Coiled coil</keyword>
<evidence type="ECO:0000256" key="11">
    <source>
        <dbReference type="ARBA" id="ARBA00022838"/>
    </source>
</evidence>
<evidence type="ECO:0000256" key="15">
    <source>
        <dbReference type="ARBA" id="ARBA00023306"/>
    </source>
</evidence>
<keyword evidence="11" id="KW-0995">Kinetochore</keyword>
<dbReference type="PANTHER" id="PTHR28216:SF1">
    <property type="entry name" value="DASH COMPLEX SUBUNIT DUO1"/>
    <property type="match status" value="1"/>
</dbReference>
<evidence type="ECO:0000256" key="4">
    <source>
        <dbReference type="ARBA" id="ARBA00005366"/>
    </source>
</evidence>
<evidence type="ECO:0000256" key="14">
    <source>
        <dbReference type="ARBA" id="ARBA00023242"/>
    </source>
</evidence>
<keyword evidence="7" id="KW-0132">Cell division</keyword>
<feature type="region of interest" description="Disordered" evidence="19">
    <location>
        <begin position="181"/>
        <end position="280"/>
    </location>
</feature>
<dbReference type="EMBL" id="JAACJM010000013">
    <property type="protein sequence ID" value="KAF5369305.1"/>
    <property type="molecule type" value="Genomic_DNA"/>
</dbReference>
<keyword evidence="15" id="KW-0131">Cell cycle</keyword>
<feature type="compositionally biased region" description="Low complexity" evidence="19">
    <location>
        <begin position="256"/>
        <end position="280"/>
    </location>
</feature>
<keyword evidence="14" id="KW-0539">Nucleus</keyword>
<keyword evidence="5" id="KW-0158">Chromosome</keyword>
<evidence type="ECO:0000256" key="19">
    <source>
        <dbReference type="SAM" id="MobiDB-lite"/>
    </source>
</evidence>
<dbReference type="GO" id="GO:0000278">
    <property type="term" value="P:mitotic cell cycle"/>
    <property type="evidence" value="ECO:0007669"/>
    <property type="project" value="InterPro"/>
</dbReference>